<dbReference type="Proteomes" id="UP000248817">
    <property type="component" value="Unassembled WGS sequence"/>
</dbReference>
<gene>
    <name evidence="1" type="ORF">BP00DRAFT_262506</name>
</gene>
<proteinExistence type="predicted"/>
<dbReference type="EMBL" id="KZ825549">
    <property type="protein sequence ID" value="PYI28383.1"/>
    <property type="molecule type" value="Genomic_DNA"/>
</dbReference>
<evidence type="ECO:0000313" key="2">
    <source>
        <dbReference type="Proteomes" id="UP000248817"/>
    </source>
</evidence>
<reference evidence="1 2" key="1">
    <citation type="submission" date="2018-02" db="EMBL/GenBank/DDBJ databases">
        <title>The genomes of Aspergillus section Nigri reveals drivers in fungal speciation.</title>
        <authorList>
            <consortium name="DOE Joint Genome Institute"/>
            <person name="Vesth T.C."/>
            <person name="Nybo J."/>
            <person name="Theobald S."/>
            <person name="Brandl J."/>
            <person name="Frisvad J.C."/>
            <person name="Nielsen K.F."/>
            <person name="Lyhne E.K."/>
            <person name="Kogle M.E."/>
            <person name="Kuo A."/>
            <person name="Riley R."/>
            <person name="Clum A."/>
            <person name="Nolan M."/>
            <person name="Lipzen A."/>
            <person name="Salamov A."/>
            <person name="Henrissat B."/>
            <person name="Wiebenga A."/>
            <person name="De vries R.P."/>
            <person name="Grigoriev I.V."/>
            <person name="Mortensen U.H."/>
            <person name="Andersen M.R."/>
            <person name="Baker S.E."/>
        </authorList>
    </citation>
    <scope>NUCLEOTIDE SEQUENCE [LARGE SCALE GENOMIC DNA]</scope>
    <source>
        <strain evidence="1 2">CBS 114.80</strain>
    </source>
</reference>
<organism evidence="1 2">
    <name type="scientific">Aspergillus indologenus CBS 114.80</name>
    <dbReference type="NCBI Taxonomy" id="1450541"/>
    <lineage>
        <taxon>Eukaryota</taxon>
        <taxon>Fungi</taxon>
        <taxon>Dikarya</taxon>
        <taxon>Ascomycota</taxon>
        <taxon>Pezizomycotina</taxon>
        <taxon>Eurotiomycetes</taxon>
        <taxon>Eurotiomycetidae</taxon>
        <taxon>Eurotiales</taxon>
        <taxon>Aspergillaceae</taxon>
        <taxon>Aspergillus</taxon>
        <taxon>Aspergillus subgen. Circumdati</taxon>
    </lineage>
</organism>
<name>A0A2V5I327_9EURO</name>
<dbReference type="AlphaFoldDB" id="A0A2V5I327"/>
<keyword evidence="2" id="KW-1185">Reference proteome</keyword>
<sequence length="180" mass="20323">MGCQLLFKARCVGGCYHSLPCHYSIWHESWMSISSFLFLSLSVSSSLSHFQPSPHLFVLYHLPTLDLIHGSLGRVRKQLTHYLSPSPSICQHSTHILTPRFSPALTLFLSSLETRLKRLACMKKKVLCLGFPAQACYSSMTWSFPGSLKCNGKIGLHIALCTQRGKGEEKKRKTGRERER</sequence>
<accession>A0A2V5I327</accession>
<protein>
    <submittedName>
        <fullName evidence="1">Uncharacterized protein</fullName>
    </submittedName>
</protein>
<evidence type="ECO:0000313" key="1">
    <source>
        <dbReference type="EMBL" id="PYI28383.1"/>
    </source>
</evidence>